<comment type="caution">
    <text evidence="1">The sequence shown here is derived from an EMBL/GenBank/DDBJ whole genome shotgun (WGS) entry which is preliminary data.</text>
</comment>
<protein>
    <submittedName>
        <fullName evidence="1">Uncharacterized protein</fullName>
    </submittedName>
</protein>
<accession>A0ACB9CHF5</accession>
<gene>
    <name evidence="1" type="ORF">L6452_13153</name>
</gene>
<dbReference type="Proteomes" id="UP001055879">
    <property type="component" value="Linkage Group LG04"/>
</dbReference>
<name>A0ACB9CHF5_ARCLA</name>
<reference evidence="1 2" key="2">
    <citation type="journal article" date="2022" name="Mol. Ecol. Resour.">
        <title>The genomes of chicory, endive, great burdock and yacon provide insights into Asteraceae paleo-polyploidization history and plant inulin production.</title>
        <authorList>
            <person name="Fan W."/>
            <person name="Wang S."/>
            <person name="Wang H."/>
            <person name="Wang A."/>
            <person name="Jiang F."/>
            <person name="Liu H."/>
            <person name="Zhao H."/>
            <person name="Xu D."/>
            <person name="Zhang Y."/>
        </authorList>
    </citation>
    <scope>NUCLEOTIDE SEQUENCE [LARGE SCALE GENOMIC DNA]</scope>
    <source>
        <strain evidence="2">cv. Niubang</strain>
    </source>
</reference>
<organism evidence="1 2">
    <name type="scientific">Arctium lappa</name>
    <name type="common">Greater burdock</name>
    <name type="synonym">Lappa major</name>
    <dbReference type="NCBI Taxonomy" id="4217"/>
    <lineage>
        <taxon>Eukaryota</taxon>
        <taxon>Viridiplantae</taxon>
        <taxon>Streptophyta</taxon>
        <taxon>Embryophyta</taxon>
        <taxon>Tracheophyta</taxon>
        <taxon>Spermatophyta</taxon>
        <taxon>Magnoliopsida</taxon>
        <taxon>eudicotyledons</taxon>
        <taxon>Gunneridae</taxon>
        <taxon>Pentapetalae</taxon>
        <taxon>asterids</taxon>
        <taxon>campanulids</taxon>
        <taxon>Asterales</taxon>
        <taxon>Asteraceae</taxon>
        <taxon>Carduoideae</taxon>
        <taxon>Cardueae</taxon>
        <taxon>Arctiinae</taxon>
        <taxon>Arctium</taxon>
    </lineage>
</organism>
<proteinExistence type="predicted"/>
<evidence type="ECO:0000313" key="2">
    <source>
        <dbReference type="Proteomes" id="UP001055879"/>
    </source>
</evidence>
<dbReference type="EMBL" id="CM042050">
    <property type="protein sequence ID" value="KAI3733702.1"/>
    <property type="molecule type" value="Genomic_DNA"/>
</dbReference>
<evidence type="ECO:0000313" key="1">
    <source>
        <dbReference type="EMBL" id="KAI3733702.1"/>
    </source>
</evidence>
<sequence>MEKFKRKQFEERRRKDKGPITPGTNQVKDQGKRQRSYADVAKGVTGLEKVSPNMFYAGRQHSAFVKKFRVEVESKNNQDIVQYLETHHIAKISESEVIKVDGKKVIVRISEREDISPLWDTVDRNSTSGSFVREVEEDEDHLDEPYEEDEDPIFVPDSVADEDDKEKESVFSQTNLERVQPSPGMESSENSSSPENTKQNTPGRDNLQEEDETWSNDYVGIIEALEVEVKEGGGKDIQKSRSDNSGPVEACGSSSESGPHGGPHPKLNGQKEKILHALRKKGLQFMRISSMSPKLKVEKGGRKRKDKVEEDSKSKNEHEILSADDSDIQRCSNRLLRNSGTVRKANLYQIDDRESEIQKTIEVGVVWVLTWKMC</sequence>
<reference evidence="2" key="1">
    <citation type="journal article" date="2022" name="Mol. Ecol. Resour.">
        <title>The genomes of chicory, endive, great burdock and yacon provide insights into Asteraceae palaeo-polyploidization history and plant inulin production.</title>
        <authorList>
            <person name="Fan W."/>
            <person name="Wang S."/>
            <person name="Wang H."/>
            <person name="Wang A."/>
            <person name="Jiang F."/>
            <person name="Liu H."/>
            <person name="Zhao H."/>
            <person name="Xu D."/>
            <person name="Zhang Y."/>
        </authorList>
    </citation>
    <scope>NUCLEOTIDE SEQUENCE [LARGE SCALE GENOMIC DNA]</scope>
    <source>
        <strain evidence="2">cv. Niubang</strain>
    </source>
</reference>
<keyword evidence="2" id="KW-1185">Reference proteome</keyword>